<evidence type="ECO:0000313" key="1">
    <source>
        <dbReference type="EMBL" id="PWF41443.1"/>
    </source>
</evidence>
<organism evidence="1 2">
    <name type="scientific">Massilia glaciei</name>
    <dbReference type="NCBI Taxonomy" id="1524097"/>
    <lineage>
        <taxon>Bacteria</taxon>
        <taxon>Pseudomonadati</taxon>
        <taxon>Pseudomonadota</taxon>
        <taxon>Betaproteobacteria</taxon>
        <taxon>Burkholderiales</taxon>
        <taxon>Oxalobacteraceae</taxon>
        <taxon>Telluria group</taxon>
        <taxon>Massilia</taxon>
    </lineage>
</organism>
<dbReference type="GO" id="GO:0030638">
    <property type="term" value="P:polyketide metabolic process"/>
    <property type="evidence" value="ECO:0007669"/>
    <property type="project" value="InterPro"/>
</dbReference>
<sequence length="357" mass="39284">MSRWDDHPQVLSPVGRRFAELIEEGPRRQELPGYEAVYRDFVDYIVRCTHRIWEQKDIGLCRTHYSEGCVMHTLAGPQVGCEVVVQNTIGALAMSSDRQVIAEDVIWSDEGDGNLYSSHRIVSSSTHLGDDATLGPASCHEAGARTIADCLCRNNRIIEEWLVRDNLRAVWQVGGNPWELARRQAEADREGDQDRHAWRALEIARVRAGGDVAIADDHPAKLPADALISALRHDLFGAAAEAFSPAAEIRWPSNRHGYGRGYWIGCLTQLRGALQRPAITIDHIAARPLPHGDVAIALRWSLAGVHAGGGVWGPASGRDLLVLAISHYRVRAGKIVEDMTVFDELAVLRQISGGLGK</sequence>
<dbReference type="SUPFAM" id="SSF54427">
    <property type="entry name" value="NTF2-like"/>
    <property type="match status" value="2"/>
</dbReference>
<dbReference type="Proteomes" id="UP000241421">
    <property type="component" value="Unassembled WGS sequence"/>
</dbReference>
<reference evidence="1 2" key="1">
    <citation type="submission" date="2018-04" db="EMBL/GenBank/DDBJ databases">
        <title>Massilia violaceinigra sp. nov., a novel purple-pigmented bacterium isolated from Tianshan glacier, Xinjiang, China.</title>
        <authorList>
            <person name="Wang H."/>
        </authorList>
    </citation>
    <scope>NUCLEOTIDE SEQUENCE [LARGE SCALE GENOMIC DNA]</scope>
    <source>
        <strain evidence="1 2">B448-2</strain>
    </source>
</reference>
<protein>
    <recommendedName>
        <fullName evidence="3">Ester cyclase</fullName>
    </recommendedName>
</protein>
<name>A0A2U2HDY8_9BURK</name>
<gene>
    <name evidence="1" type="ORF">C7C56_024680</name>
</gene>
<keyword evidence="2" id="KW-1185">Reference proteome</keyword>
<dbReference type="InterPro" id="IPR009959">
    <property type="entry name" value="Cyclase_SnoaL-like"/>
</dbReference>
<dbReference type="EMBL" id="PXWF02000312">
    <property type="protein sequence ID" value="PWF41443.1"/>
    <property type="molecule type" value="Genomic_DNA"/>
</dbReference>
<dbReference type="OrthoDB" id="9182871at2"/>
<dbReference type="InterPro" id="IPR032710">
    <property type="entry name" value="NTF2-like_dom_sf"/>
</dbReference>
<proteinExistence type="predicted"/>
<dbReference type="RefSeq" id="WP_106760004.1">
    <property type="nucleotide sequence ID" value="NZ_PXWF02000312.1"/>
</dbReference>
<comment type="caution">
    <text evidence="1">The sequence shown here is derived from an EMBL/GenBank/DDBJ whole genome shotgun (WGS) entry which is preliminary data.</text>
</comment>
<accession>A0A2U2HDY8</accession>
<dbReference type="Gene3D" id="3.10.450.50">
    <property type="match status" value="2"/>
</dbReference>
<dbReference type="AlphaFoldDB" id="A0A2U2HDY8"/>
<dbReference type="Pfam" id="PF07366">
    <property type="entry name" value="SnoaL"/>
    <property type="match status" value="1"/>
</dbReference>
<evidence type="ECO:0000313" key="2">
    <source>
        <dbReference type="Proteomes" id="UP000241421"/>
    </source>
</evidence>
<evidence type="ECO:0008006" key="3">
    <source>
        <dbReference type="Google" id="ProtNLM"/>
    </source>
</evidence>